<accession>A0A1M6L923</accession>
<sequence>MTGKGILNEEIVDVLKIQNIRVKITHKFMDKNRLLDIYFKLVSDDLKDNIPIDM</sequence>
<dbReference type="RefSeq" id="WP_159432847.1">
    <property type="nucleotide sequence ID" value="NZ_FRAH01000004.1"/>
</dbReference>
<gene>
    <name evidence="1" type="ORF">SAMN02745138_00315</name>
</gene>
<evidence type="ECO:0000313" key="1">
    <source>
        <dbReference type="EMBL" id="SHJ67738.1"/>
    </source>
</evidence>
<dbReference type="EMBL" id="FRAH01000004">
    <property type="protein sequence ID" value="SHJ67738.1"/>
    <property type="molecule type" value="Genomic_DNA"/>
</dbReference>
<keyword evidence="2" id="KW-1185">Reference proteome</keyword>
<protein>
    <submittedName>
        <fullName evidence="1">Uncharacterized protein</fullName>
    </submittedName>
</protein>
<organism evidence="1 2">
    <name type="scientific">Anaerotignum lactatifermentans DSM 14214</name>
    <dbReference type="NCBI Taxonomy" id="1121323"/>
    <lineage>
        <taxon>Bacteria</taxon>
        <taxon>Bacillati</taxon>
        <taxon>Bacillota</taxon>
        <taxon>Clostridia</taxon>
        <taxon>Lachnospirales</taxon>
        <taxon>Anaerotignaceae</taxon>
        <taxon>Anaerotignum</taxon>
    </lineage>
</organism>
<reference evidence="1 2" key="1">
    <citation type="submission" date="2016-11" db="EMBL/GenBank/DDBJ databases">
        <authorList>
            <person name="Jaros S."/>
            <person name="Januszkiewicz K."/>
            <person name="Wedrychowicz H."/>
        </authorList>
    </citation>
    <scope>NUCLEOTIDE SEQUENCE [LARGE SCALE GENOMIC DNA]</scope>
    <source>
        <strain evidence="1 2">DSM 14214</strain>
    </source>
</reference>
<evidence type="ECO:0000313" key="2">
    <source>
        <dbReference type="Proteomes" id="UP000183975"/>
    </source>
</evidence>
<name>A0A1M6L923_9FIRM</name>
<dbReference type="AlphaFoldDB" id="A0A1M6L923"/>
<proteinExistence type="predicted"/>
<dbReference type="Proteomes" id="UP000183975">
    <property type="component" value="Unassembled WGS sequence"/>
</dbReference>